<reference evidence="1" key="1">
    <citation type="submission" date="2022-10" db="EMBL/GenBank/DDBJ databases">
        <title>Genome Sequence of Xylaria curta.</title>
        <authorList>
            <person name="Buettner E."/>
        </authorList>
    </citation>
    <scope>NUCLEOTIDE SEQUENCE</scope>
    <source>
        <strain evidence="1">Babe10</strain>
    </source>
</reference>
<protein>
    <submittedName>
        <fullName evidence="1">Uncharacterized protein</fullName>
    </submittedName>
</protein>
<dbReference type="Proteomes" id="UP001143856">
    <property type="component" value="Unassembled WGS sequence"/>
</dbReference>
<organism evidence="1 2">
    <name type="scientific">Xylaria curta</name>
    <dbReference type="NCBI Taxonomy" id="42375"/>
    <lineage>
        <taxon>Eukaryota</taxon>
        <taxon>Fungi</taxon>
        <taxon>Dikarya</taxon>
        <taxon>Ascomycota</taxon>
        <taxon>Pezizomycotina</taxon>
        <taxon>Sordariomycetes</taxon>
        <taxon>Xylariomycetidae</taxon>
        <taxon>Xylariales</taxon>
        <taxon>Xylariaceae</taxon>
        <taxon>Xylaria</taxon>
    </lineage>
</organism>
<name>A0ACC1MK01_9PEZI</name>
<dbReference type="EMBL" id="JAPDGR010004849">
    <property type="protein sequence ID" value="KAJ2967018.1"/>
    <property type="molecule type" value="Genomic_DNA"/>
</dbReference>
<gene>
    <name evidence="1" type="ORF">NUW58_g10533</name>
</gene>
<proteinExistence type="predicted"/>
<evidence type="ECO:0000313" key="2">
    <source>
        <dbReference type="Proteomes" id="UP001143856"/>
    </source>
</evidence>
<comment type="caution">
    <text evidence="1">The sequence shown here is derived from an EMBL/GenBank/DDBJ whole genome shotgun (WGS) entry which is preliminary data.</text>
</comment>
<sequence>MGEKGHVLLQNGPRMLRSSRASIKYDDLVLYDVLASLDLDREIRHPEAVSDNRYLYYPDRLVKMPSAELSITNLVDSLRSFLTEPIWSGAFKAAYQFLVAYNMTLDPTGTSYKEVPEDESVAQFLTRTLQDDRVVKNIVSGMMHGIYGGDINKLSAKHTILDRLWYRFKKPFPAGRGQCPNRLKIIEMAETAVDWKLLAFEDGLLTLVKGLAKDLRSRSNVTFKFNQPVTSLKHENGKILVTTNKAKQSTQYDHAICTLFSKHLAQIAEPRNSLPSLAETHAVTIMVVNLWYPNPNLLTEGGFGYLIPSSTPDNHEGALGVLFDSDLRTDDSEMPGTKLTVMLGGHHWDGWKHFPSEKMGINMAKDVVRRHLGISETEEVVAGAHLCRDWPSYRGRAQLHLGRRDTRHACGLRRGNACCAWPRAAVVPPP</sequence>
<accession>A0ACC1MK01</accession>
<evidence type="ECO:0000313" key="1">
    <source>
        <dbReference type="EMBL" id="KAJ2967018.1"/>
    </source>
</evidence>
<keyword evidence="2" id="KW-1185">Reference proteome</keyword>